<accession>A0ABU5H392</accession>
<sequence>MSLAPGERVSRWMTPDGQRRRERLLTLGLKGAWREVLRGFPGSAELGDNLGDLRGIDLSGYQLPGAELVQARLEGATLDEADLSGASLELATLSGASLRWTALDGASLRACVALETRWDDASLEGAVLTAANLTGGSFRRAWLRGAHLNAATLKRADLRLANLEEADLRFCDLEDACVACVRRGRPRTYVSGLAELGERQGFPTFRDALELPLHELRTLERRNWALLHVEAGLEASPEPARELIALLREGYWQCHLVAATALVLGGANEHTLPALWRRIDGNSQVHPQLVVAALLVDPDFERNATLRLSGALPPPALISLAWALEMLTGAPWPLPSLTPELLRGPRNNCHRWLRGLRQHVEPRLQAAWPLLLE</sequence>
<dbReference type="Pfam" id="PF00805">
    <property type="entry name" value="Pentapeptide"/>
    <property type="match status" value="2"/>
</dbReference>
<dbReference type="EMBL" id="JAXIVS010000004">
    <property type="protein sequence ID" value="MDY7227786.1"/>
    <property type="molecule type" value="Genomic_DNA"/>
</dbReference>
<name>A0ABU5H392_9BACT</name>
<comment type="caution">
    <text evidence="1">The sequence shown here is derived from an EMBL/GenBank/DDBJ whole genome shotgun (WGS) entry which is preliminary data.</text>
</comment>
<dbReference type="RefSeq" id="WP_321546497.1">
    <property type="nucleotide sequence ID" value="NZ_JAXIVS010000004.1"/>
</dbReference>
<gene>
    <name evidence="1" type="ORF">SYV04_15330</name>
</gene>
<dbReference type="SUPFAM" id="SSF141571">
    <property type="entry name" value="Pentapeptide repeat-like"/>
    <property type="match status" value="1"/>
</dbReference>
<organism evidence="1 2">
    <name type="scientific">Hyalangium rubrum</name>
    <dbReference type="NCBI Taxonomy" id="3103134"/>
    <lineage>
        <taxon>Bacteria</taxon>
        <taxon>Pseudomonadati</taxon>
        <taxon>Myxococcota</taxon>
        <taxon>Myxococcia</taxon>
        <taxon>Myxococcales</taxon>
        <taxon>Cystobacterineae</taxon>
        <taxon>Archangiaceae</taxon>
        <taxon>Hyalangium</taxon>
    </lineage>
</organism>
<dbReference type="PANTHER" id="PTHR14136">
    <property type="entry name" value="BTB_POZ DOMAIN-CONTAINING PROTEIN KCTD9"/>
    <property type="match status" value="1"/>
</dbReference>
<reference evidence="1 2" key="1">
    <citation type="submission" date="2023-12" db="EMBL/GenBank/DDBJ databases">
        <title>the genome sequence of Hyalangium sp. s54d21.</title>
        <authorList>
            <person name="Zhang X."/>
        </authorList>
    </citation>
    <scope>NUCLEOTIDE SEQUENCE [LARGE SCALE GENOMIC DNA]</scope>
    <source>
        <strain evidence="2">s54d21</strain>
    </source>
</reference>
<dbReference type="PANTHER" id="PTHR14136:SF17">
    <property type="entry name" value="BTB_POZ DOMAIN-CONTAINING PROTEIN KCTD9"/>
    <property type="match status" value="1"/>
</dbReference>
<evidence type="ECO:0000313" key="2">
    <source>
        <dbReference type="Proteomes" id="UP001291309"/>
    </source>
</evidence>
<dbReference type="Proteomes" id="UP001291309">
    <property type="component" value="Unassembled WGS sequence"/>
</dbReference>
<dbReference type="InterPro" id="IPR051082">
    <property type="entry name" value="Pentapeptide-BTB/POZ_domain"/>
</dbReference>
<dbReference type="InterPro" id="IPR001646">
    <property type="entry name" value="5peptide_repeat"/>
</dbReference>
<keyword evidence="2" id="KW-1185">Reference proteome</keyword>
<dbReference type="Gene3D" id="2.160.20.80">
    <property type="entry name" value="E3 ubiquitin-protein ligase SopA"/>
    <property type="match status" value="1"/>
</dbReference>
<evidence type="ECO:0000313" key="1">
    <source>
        <dbReference type="EMBL" id="MDY7227786.1"/>
    </source>
</evidence>
<protein>
    <submittedName>
        <fullName evidence="1">Pentapeptide repeat-containing protein</fullName>
    </submittedName>
</protein>
<proteinExistence type="predicted"/>